<sequence length="91" mass="10243">MRRDQDPARAAAQRAFLDRLLEAMPVIPYDEHTATVPAELLDHTWRTGHERWPLDLMIAAIARAAGRVLVTTDVAARFDERPGVEVRTVPT</sequence>
<gene>
    <name evidence="6" type="ORF">GCM10023214_45270</name>
</gene>
<keyword evidence="3" id="KW-0378">Hydrolase</keyword>
<evidence type="ECO:0000256" key="1">
    <source>
        <dbReference type="ARBA" id="ARBA00022722"/>
    </source>
</evidence>
<keyword evidence="7" id="KW-1185">Reference proteome</keyword>
<dbReference type="Pfam" id="PF01850">
    <property type="entry name" value="PIN"/>
    <property type="match status" value="1"/>
</dbReference>
<dbReference type="EMBL" id="BAABIB010000082">
    <property type="protein sequence ID" value="GAA5168897.1"/>
    <property type="molecule type" value="Genomic_DNA"/>
</dbReference>
<dbReference type="InterPro" id="IPR029060">
    <property type="entry name" value="PIN-like_dom_sf"/>
</dbReference>
<evidence type="ECO:0000256" key="4">
    <source>
        <dbReference type="ARBA" id="ARBA00022842"/>
    </source>
</evidence>
<keyword evidence="2" id="KW-0479">Metal-binding</keyword>
<dbReference type="Proteomes" id="UP001500192">
    <property type="component" value="Unassembled WGS sequence"/>
</dbReference>
<evidence type="ECO:0000313" key="6">
    <source>
        <dbReference type="EMBL" id="GAA5168897.1"/>
    </source>
</evidence>
<evidence type="ECO:0000313" key="7">
    <source>
        <dbReference type="Proteomes" id="UP001500192"/>
    </source>
</evidence>
<dbReference type="InterPro" id="IPR002716">
    <property type="entry name" value="PIN_dom"/>
</dbReference>
<evidence type="ECO:0000259" key="5">
    <source>
        <dbReference type="Pfam" id="PF01850"/>
    </source>
</evidence>
<comment type="caution">
    <text evidence="6">The sequence shown here is derived from an EMBL/GenBank/DDBJ whole genome shotgun (WGS) entry which is preliminary data.</text>
</comment>
<dbReference type="RefSeq" id="WP_346054825.1">
    <property type="nucleotide sequence ID" value="NZ_BAABIB010000082.1"/>
</dbReference>
<evidence type="ECO:0000256" key="2">
    <source>
        <dbReference type="ARBA" id="ARBA00022723"/>
    </source>
</evidence>
<name>A0ABP9QXB4_9PSEU</name>
<feature type="domain" description="PIN" evidence="5">
    <location>
        <begin position="10"/>
        <end position="74"/>
    </location>
</feature>
<evidence type="ECO:0000256" key="3">
    <source>
        <dbReference type="ARBA" id="ARBA00022801"/>
    </source>
</evidence>
<organism evidence="6 7">
    <name type="scientific">Amycolatopsis dongchuanensis</name>
    <dbReference type="NCBI Taxonomy" id="1070866"/>
    <lineage>
        <taxon>Bacteria</taxon>
        <taxon>Bacillati</taxon>
        <taxon>Actinomycetota</taxon>
        <taxon>Actinomycetes</taxon>
        <taxon>Pseudonocardiales</taxon>
        <taxon>Pseudonocardiaceae</taxon>
        <taxon>Amycolatopsis</taxon>
    </lineage>
</organism>
<keyword evidence="1" id="KW-0540">Nuclease</keyword>
<reference evidence="7" key="1">
    <citation type="journal article" date="2019" name="Int. J. Syst. Evol. Microbiol.">
        <title>The Global Catalogue of Microorganisms (GCM) 10K type strain sequencing project: providing services to taxonomists for standard genome sequencing and annotation.</title>
        <authorList>
            <consortium name="The Broad Institute Genomics Platform"/>
            <consortium name="The Broad Institute Genome Sequencing Center for Infectious Disease"/>
            <person name="Wu L."/>
            <person name="Ma J."/>
        </authorList>
    </citation>
    <scope>NUCLEOTIDE SEQUENCE [LARGE SCALE GENOMIC DNA]</scope>
    <source>
        <strain evidence="7">JCM 18054</strain>
    </source>
</reference>
<dbReference type="Gene3D" id="3.40.50.1010">
    <property type="entry name" value="5'-nuclease"/>
    <property type="match status" value="1"/>
</dbReference>
<dbReference type="SUPFAM" id="SSF88723">
    <property type="entry name" value="PIN domain-like"/>
    <property type="match status" value="1"/>
</dbReference>
<proteinExistence type="predicted"/>
<keyword evidence="4" id="KW-0460">Magnesium</keyword>
<protein>
    <recommendedName>
        <fullName evidence="5">PIN domain-containing protein</fullName>
    </recommendedName>
</protein>
<accession>A0ABP9QXB4</accession>